<dbReference type="RefSeq" id="WP_155485957.1">
    <property type="nucleotide sequence ID" value="NZ_CDNI01000003.1"/>
</dbReference>
<dbReference type="AlphaFoldDB" id="A0A0C7R204"/>
<feature type="transmembrane region" description="Helical" evidence="1">
    <location>
        <begin position="6"/>
        <end position="23"/>
    </location>
</feature>
<dbReference type="EMBL" id="CEKZ01000003">
    <property type="protein sequence ID" value="CEQ03213.1"/>
    <property type="molecule type" value="Genomic_DNA"/>
</dbReference>
<accession>A0A0C7R204</accession>
<name>A0A0C7R204_PARSO</name>
<protein>
    <submittedName>
        <fullName evidence="2">Uncharacterized protein</fullName>
    </submittedName>
</protein>
<organism evidence="2 3">
    <name type="scientific">Paraclostridium sordellii</name>
    <name type="common">Clostridium sordellii</name>
    <dbReference type="NCBI Taxonomy" id="1505"/>
    <lineage>
        <taxon>Bacteria</taxon>
        <taxon>Bacillati</taxon>
        <taxon>Bacillota</taxon>
        <taxon>Clostridia</taxon>
        <taxon>Peptostreptococcales</taxon>
        <taxon>Peptostreptococcaceae</taxon>
        <taxon>Paraclostridium</taxon>
    </lineage>
</organism>
<feature type="transmembrane region" description="Helical" evidence="1">
    <location>
        <begin position="30"/>
        <end position="47"/>
    </location>
</feature>
<gene>
    <name evidence="2" type="ORF">R28058_09461</name>
</gene>
<evidence type="ECO:0000313" key="2">
    <source>
        <dbReference type="EMBL" id="CEQ03213.1"/>
    </source>
</evidence>
<sequence>MKKETFLSLSPLIAILLFFNVVNLKNILRANIIISLALVIISGKLLSEVLKFKNNTN</sequence>
<keyword evidence="1" id="KW-1133">Transmembrane helix</keyword>
<evidence type="ECO:0000313" key="3">
    <source>
        <dbReference type="Proteomes" id="UP000049127"/>
    </source>
</evidence>
<proteinExistence type="predicted"/>
<keyword evidence="1" id="KW-0472">Membrane</keyword>
<keyword evidence="1" id="KW-0812">Transmembrane</keyword>
<evidence type="ECO:0000256" key="1">
    <source>
        <dbReference type="SAM" id="Phobius"/>
    </source>
</evidence>
<dbReference type="Proteomes" id="UP000049127">
    <property type="component" value="Unassembled WGS sequence"/>
</dbReference>
<reference evidence="2 3" key="1">
    <citation type="submission" date="2015-01" db="EMBL/GenBank/DDBJ databases">
        <authorList>
            <person name="Aslett A.Martin."/>
            <person name="De Silva Nishadi"/>
        </authorList>
    </citation>
    <scope>NUCLEOTIDE SEQUENCE [LARGE SCALE GENOMIC DNA]</scope>
    <source>
        <strain evidence="2 3">R28058</strain>
    </source>
</reference>